<keyword evidence="2" id="KW-1185">Reference proteome</keyword>
<evidence type="ECO:0000313" key="1">
    <source>
        <dbReference type="EMBL" id="MBB4594034.1"/>
    </source>
</evidence>
<accession>A0ABR6JMH6</accession>
<dbReference type="EMBL" id="JACHNS010000004">
    <property type="protein sequence ID" value="MBB4594034.1"/>
    <property type="molecule type" value="Genomic_DNA"/>
</dbReference>
<proteinExistence type="predicted"/>
<gene>
    <name evidence="1" type="ORF">FHR60_002718</name>
</gene>
<protein>
    <submittedName>
        <fullName evidence="1">Uncharacterized protein</fullName>
    </submittedName>
</protein>
<reference evidence="1 2" key="1">
    <citation type="submission" date="2020-08" db="EMBL/GenBank/DDBJ databases">
        <title>Studying the diversity of plant-associated saprophytic bacteria and their role in host health and plant-pathogen interactions.</title>
        <authorList>
            <person name="Potnis N."/>
        </authorList>
    </citation>
    <scope>NUCLEOTIDE SEQUENCE [LARGE SCALE GENOMIC DNA]</scope>
    <source>
        <strain evidence="1 2">F16</strain>
    </source>
</reference>
<name>A0ABR6JMH6_9XANT</name>
<evidence type="ECO:0000313" key="2">
    <source>
        <dbReference type="Proteomes" id="UP000554726"/>
    </source>
</evidence>
<dbReference type="Proteomes" id="UP000554726">
    <property type="component" value="Unassembled WGS sequence"/>
</dbReference>
<comment type="caution">
    <text evidence="1">The sequence shown here is derived from an EMBL/GenBank/DDBJ whole genome shotgun (WGS) entry which is preliminary data.</text>
</comment>
<organism evidence="1 2">
    <name type="scientific">Xanthomonas cannabis</name>
    <dbReference type="NCBI Taxonomy" id="1885674"/>
    <lineage>
        <taxon>Bacteria</taxon>
        <taxon>Pseudomonadati</taxon>
        <taxon>Pseudomonadota</taxon>
        <taxon>Gammaproteobacteria</taxon>
        <taxon>Lysobacterales</taxon>
        <taxon>Lysobacteraceae</taxon>
        <taxon>Xanthomonas</taxon>
    </lineage>
</organism>
<sequence length="29" mass="2947">MSRPYAGKAVGLGFDHCAEGVVAQGSLLL</sequence>